<keyword evidence="4 8" id="KW-0812">Transmembrane</keyword>
<sequence>MKQSKVFILLFLLFLVQGTVMPLVPISYAWGKLQIVPEFTFVALLMIAFFGSLNWGLKYAVLFGFLADIIYSSVLGVYAFTVTLTVYLIHGISKWVNMNVAMTVLLVAVGVCIMQIQAYVIYMMIGVINQEPGLFFRSRILPTILLNGIFTLLIYYPLRRFLESISDEIEK</sequence>
<proteinExistence type="inferred from homology"/>
<evidence type="ECO:0000256" key="1">
    <source>
        <dbReference type="ARBA" id="ARBA00004651"/>
    </source>
</evidence>
<evidence type="ECO:0000256" key="2">
    <source>
        <dbReference type="ARBA" id="ARBA00007776"/>
    </source>
</evidence>
<dbReference type="STRING" id="269670.SAMN02982927_00508"/>
<accession>A0A1I2NTH4</accession>
<dbReference type="InterPro" id="IPR007227">
    <property type="entry name" value="Cell_shape_determining_MreD"/>
</dbReference>
<name>A0A1I2NTH4_9BACL</name>
<reference evidence="10" key="1">
    <citation type="submission" date="2016-10" db="EMBL/GenBank/DDBJ databases">
        <authorList>
            <person name="Varghese N."/>
            <person name="Submissions S."/>
        </authorList>
    </citation>
    <scope>NUCLEOTIDE SEQUENCE [LARGE SCALE GENOMIC DNA]</scope>
    <source>
        <strain evidence="10">ATCC 700379</strain>
    </source>
</reference>
<comment type="similarity">
    <text evidence="2">Belongs to the MreD family.</text>
</comment>
<keyword evidence="3" id="KW-1003">Cell membrane</keyword>
<comment type="subcellular location">
    <subcellularLocation>
        <location evidence="1">Cell membrane</location>
        <topology evidence="1">Multi-pass membrane protein</topology>
    </subcellularLocation>
</comment>
<dbReference type="Proteomes" id="UP000198752">
    <property type="component" value="Unassembled WGS sequence"/>
</dbReference>
<evidence type="ECO:0000256" key="5">
    <source>
        <dbReference type="ARBA" id="ARBA00022960"/>
    </source>
</evidence>
<feature type="transmembrane region" description="Helical" evidence="8">
    <location>
        <begin position="69"/>
        <end position="89"/>
    </location>
</feature>
<dbReference type="Pfam" id="PF04093">
    <property type="entry name" value="MreD"/>
    <property type="match status" value="1"/>
</dbReference>
<gene>
    <name evidence="9" type="ORF">SAMN02982927_00508</name>
</gene>
<feature type="transmembrane region" description="Helical" evidence="8">
    <location>
        <begin position="140"/>
        <end position="158"/>
    </location>
</feature>
<dbReference type="AlphaFoldDB" id="A0A1I2NTH4"/>
<organism evidence="9 10">
    <name type="scientific">Sporolactobacillus nakayamae</name>
    <dbReference type="NCBI Taxonomy" id="269670"/>
    <lineage>
        <taxon>Bacteria</taxon>
        <taxon>Bacillati</taxon>
        <taxon>Bacillota</taxon>
        <taxon>Bacilli</taxon>
        <taxon>Bacillales</taxon>
        <taxon>Sporolactobacillaceae</taxon>
        <taxon>Sporolactobacillus</taxon>
    </lineage>
</organism>
<evidence type="ECO:0000256" key="6">
    <source>
        <dbReference type="ARBA" id="ARBA00022989"/>
    </source>
</evidence>
<dbReference type="GO" id="GO:0005886">
    <property type="term" value="C:plasma membrane"/>
    <property type="evidence" value="ECO:0007669"/>
    <property type="project" value="UniProtKB-SubCell"/>
</dbReference>
<dbReference type="EMBL" id="FOOY01000004">
    <property type="protein sequence ID" value="SFG06029.1"/>
    <property type="molecule type" value="Genomic_DNA"/>
</dbReference>
<evidence type="ECO:0000256" key="8">
    <source>
        <dbReference type="SAM" id="Phobius"/>
    </source>
</evidence>
<dbReference type="RefSeq" id="WP_093669778.1">
    <property type="nucleotide sequence ID" value="NZ_FOOY01000004.1"/>
</dbReference>
<protein>
    <submittedName>
        <fullName evidence="9">Rod shape-determining protein MreD</fullName>
    </submittedName>
</protein>
<feature type="transmembrane region" description="Helical" evidence="8">
    <location>
        <begin position="39"/>
        <end position="57"/>
    </location>
</feature>
<dbReference type="OrthoDB" id="1653857at2"/>
<evidence type="ECO:0000313" key="10">
    <source>
        <dbReference type="Proteomes" id="UP000198752"/>
    </source>
</evidence>
<keyword evidence="7 8" id="KW-0472">Membrane</keyword>
<evidence type="ECO:0000256" key="3">
    <source>
        <dbReference type="ARBA" id="ARBA00022475"/>
    </source>
</evidence>
<dbReference type="NCBIfam" id="TIGR03426">
    <property type="entry name" value="shape_MreD"/>
    <property type="match status" value="1"/>
</dbReference>
<evidence type="ECO:0000256" key="7">
    <source>
        <dbReference type="ARBA" id="ARBA00023136"/>
    </source>
</evidence>
<keyword evidence="5" id="KW-0133">Cell shape</keyword>
<keyword evidence="6 8" id="KW-1133">Transmembrane helix</keyword>
<dbReference type="GO" id="GO:0008360">
    <property type="term" value="P:regulation of cell shape"/>
    <property type="evidence" value="ECO:0007669"/>
    <property type="project" value="UniProtKB-KW"/>
</dbReference>
<keyword evidence="10" id="KW-1185">Reference proteome</keyword>
<evidence type="ECO:0000313" key="9">
    <source>
        <dbReference type="EMBL" id="SFG06029.1"/>
    </source>
</evidence>
<evidence type="ECO:0000256" key="4">
    <source>
        <dbReference type="ARBA" id="ARBA00022692"/>
    </source>
</evidence>
<feature type="transmembrane region" description="Helical" evidence="8">
    <location>
        <begin position="101"/>
        <end position="128"/>
    </location>
</feature>